<dbReference type="Pfam" id="PF06585">
    <property type="entry name" value="JHBP"/>
    <property type="match status" value="1"/>
</dbReference>
<protein>
    <submittedName>
        <fullName evidence="1">SFRICE_016194</fullName>
    </submittedName>
</protein>
<dbReference type="InterPro" id="IPR010562">
    <property type="entry name" value="Haemolymph_juvenile_hormone-bd"/>
</dbReference>
<name>A0A2H1WDC4_SPOFR</name>
<evidence type="ECO:0000313" key="1">
    <source>
        <dbReference type="EMBL" id="SOQ51063.1"/>
    </source>
</evidence>
<dbReference type="Gene3D" id="3.15.10.30">
    <property type="entry name" value="Haemolymph juvenile hormone binding protein"/>
    <property type="match status" value="1"/>
</dbReference>
<sequence length="154" mass="16901">MNDTQLLFPNNNPKIPNPQKAGNALVTPLVFQVSMGGDCLPSVEQLPKCKLSDNECKRGLIESALRILAKTGLPEKGIPKIDPFSIHNVSLSIPDVIDLTLVDGRVKGIKDCAMNKFIKLLKANPPLTSVTGDHHGVQCVKPSLDFRKQFKFWS</sequence>
<dbReference type="AlphaFoldDB" id="A0A2H1WDC4"/>
<reference evidence="1" key="1">
    <citation type="submission" date="2016-07" db="EMBL/GenBank/DDBJ databases">
        <authorList>
            <person name="Bretaudeau A."/>
        </authorList>
    </citation>
    <scope>NUCLEOTIDE SEQUENCE</scope>
    <source>
        <strain evidence="1">Rice</strain>
        <tissue evidence="1">Whole body</tissue>
    </source>
</reference>
<accession>A0A2H1WDC4</accession>
<dbReference type="InterPro" id="IPR038606">
    <property type="entry name" value="To_sf"/>
</dbReference>
<proteinExistence type="predicted"/>
<dbReference type="EMBL" id="ODYU01007891">
    <property type="protein sequence ID" value="SOQ51063.1"/>
    <property type="molecule type" value="Genomic_DNA"/>
</dbReference>
<organism evidence="1">
    <name type="scientific">Spodoptera frugiperda</name>
    <name type="common">Fall armyworm</name>
    <dbReference type="NCBI Taxonomy" id="7108"/>
    <lineage>
        <taxon>Eukaryota</taxon>
        <taxon>Metazoa</taxon>
        <taxon>Ecdysozoa</taxon>
        <taxon>Arthropoda</taxon>
        <taxon>Hexapoda</taxon>
        <taxon>Insecta</taxon>
        <taxon>Pterygota</taxon>
        <taxon>Neoptera</taxon>
        <taxon>Endopterygota</taxon>
        <taxon>Lepidoptera</taxon>
        <taxon>Glossata</taxon>
        <taxon>Ditrysia</taxon>
        <taxon>Noctuoidea</taxon>
        <taxon>Noctuidae</taxon>
        <taxon>Amphipyrinae</taxon>
        <taxon>Spodoptera</taxon>
    </lineage>
</organism>
<gene>
    <name evidence="1" type="ORF">SFRICE_016194</name>
</gene>